<feature type="chain" id="PRO_5003276691" evidence="1">
    <location>
        <begin position="24"/>
        <end position="79"/>
    </location>
</feature>
<organism evidence="2">
    <name type="scientific">Hordeum vulgare subsp. vulgare</name>
    <name type="common">Domesticated barley</name>
    <dbReference type="NCBI Taxonomy" id="112509"/>
    <lineage>
        <taxon>Eukaryota</taxon>
        <taxon>Viridiplantae</taxon>
        <taxon>Streptophyta</taxon>
        <taxon>Embryophyta</taxon>
        <taxon>Tracheophyta</taxon>
        <taxon>Spermatophyta</taxon>
        <taxon>Magnoliopsida</taxon>
        <taxon>Liliopsida</taxon>
        <taxon>Poales</taxon>
        <taxon>Poaceae</taxon>
        <taxon>BOP clade</taxon>
        <taxon>Pooideae</taxon>
        <taxon>Triticodae</taxon>
        <taxon>Triticeae</taxon>
        <taxon>Hordeinae</taxon>
        <taxon>Hordeum</taxon>
    </lineage>
</organism>
<keyword evidence="1" id="KW-0732">Signal</keyword>
<evidence type="ECO:0000313" key="2">
    <source>
        <dbReference type="EMBL" id="BAJ84970.1"/>
    </source>
</evidence>
<feature type="signal peptide" evidence="1">
    <location>
        <begin position="1"/>
        <end position="23"/>
    </location>
</feature>
<dbReference type="AlphaFoldDB" id="F2CQ49"/>
<accession>F2CQ49</accession>
<protein>
    <submittedName>
        <fullName evidence="2">Predicted protein</fullName>
    </submittedName>
</protein>
<evidence type="ECO:0000256" key="1">
    <source>
        <dbReference type="SAM" id="SignalP"/>
    </source>
</evidence>
<name>F2CQ49_HORVV</name>
<proteinExistence type="evidence at transcript level"/>
<sequence length="79" mass="7888">MGFFARAARFLVLLQIALFVISAVIISGPVCNGARPGLGGGALDPGSPVCVGGRCAPSGQPYTRPGCGTVYKCPPGAQP</sequence>
<dbReference type="EMBL" id="AK353751">
    <property type="protein sequence ID" value="BAJ84970.1"/>
    <property type="molecule type" value="mRNA"/>
</dbReference>
<reference evidence="2" key="1">
    <citation type="journal article" date="2011" name="Plant Physiol.">
        <title>Comprehensive sequence analysis of 24,783 barley full-length cDNAs derived from 12 clone libraries.</title>
        <authorList>
            <person name="Matsumoto T."/>
            <person name="Tanaka T."/>
            <person name="Sakai H."/>
            <person name="Amano N."/>
            <person name="Kanamori H."/>
            <person name="Kurita K."/>
            <person name="Kikuta A."/>
            <person name="Kamiya K."/>
            <person name="Yamamoto M."/>
            <person name="Ikawa H."/>
            <person name="Fujii N."/>
            <person name="Hori K."/>
            <person name="Itoh T."/>
            <person name="Sato K."/>
        </authorList>
    </citation>
    <scope>NUCLEOTIDE SEQUENCE</scope>
    <source>
        <tissue evidence="2">Leaf</tissue>
    </source>
</reference>